<reference evidence="11" key="2">
    <citation type="journal article" date="2019" name="IMA Fungus">
        <title>Genome sequencing and comparison of five Tilletia species to identify candidate genes for the detection of regulated species infecting wheat.</title>
        <authorList>
            <person name="Nguyen H.D.T."/>
            <person name="Sultana T."/>
            <person name="Kesanakurti P."/>
            <person name="Hambleton S."/>
        </authorList>
    </citation>
    <scope>NUCLEOTIDE SEQUENCE</scope>
    <source>
        <strain evidence="11">DAOMC 238032</strain>
    </source>
</reference>
<keyword evidence="3" id="KW-0378">Hydrolase</keyword>
<evidence type="ECO:0000313" key="12">
    <source>
        <dbReference type="Proteomes" id="UP000077671"/>
    </source>
</evidence>
<keyword evidence="2 9" id="KW-0812">Transmembrane</keyword>
<feature type="transmembrane region" description="Helical" evidence="9">
    <location>
        <begin position="221"/>
        <end position="243"/>
    </location>
</feature>
<organism evidence="11 12">
    <name type="scientific">Tilletia caries</name>
    <name type="common">wheat bunt fungus</name>
    <dbReference type="NCBI Taxonomy" id="13290"/>
    <lineage>
        <taxon>Eukaryota</taxon>
        <taxon>Fungi</taxon>
        <taxon>Dikarya</taxon>
        <taxon>Basidiomycota</taxon>
        <taxon>Ustilaginomycotina</taxon>
        <taxon>Exobasidiomycetes</taxon>
        <taxon>Tilletiales</taxon>
        <taxon>Tilletiaceae</taxon>
        <taxon>Tilletia</taxon>
    </lineage>
</organism>
<dbReference type="Proteomes" id="UP000836402">
    <property type="component" value="Unassembled WGS sequence"/>
</dbReference>
<feature type="transmembrane region" description="Helical" evidence="9">
    <location>
        <begin position="119"/>
        <end position="141"/>
    </location>
</feature>
<dbReference type="GO" id="GO:0008654">
    <property type="term" value="P:phospholipid biosynthetic process"/>
    <property type="evidence" value="ECO:0007669"/>
    <property type="project" value="TreeGrafter"/>
</dbReference>
<evidence type="ECO:0000313" key="11">
    <source>
        <dbReference type="EMBL" id="KAE8263858.1"/>
    </source>
</evidence>
<keyword evidence="13" id="KW-1185">Reference proteome</keyword>
<dbReference type="EMBL" id="CAJHJG010006911">
    <property type="protein sequence ID" value="CAD6960807.1"/>
    <property type="molecule type" value="Genomic_DNA"/>
</dbReference>
<sequence length="374" mass="40840">MASLRSSRVSSALRPYQVVAVCTLTAIVVLGSTLASLRGSTSFNLFFSDPLRFPHAADAAQPSTLFADRRNFLNALFVKRVWAWTTLAFGAQAVVLRRPWSKLLQRASGEGQPGANDPLVRSILRFIIATVAWVFCTSWFLGPSLVDRTFMLTGGHCRLDVAGTSIRVPAELCRTRAAISYETHPQLFQVEGFNTADFDTSSLKDLLPRLRGGVDMSGHTFLLVLVILFMLEEITPFLPYLFLRLPAAIRPSKALIESLIPRSLWASLDPFHPAPTSSSAPNGRNGSGSRPTSSTSVKDNLLASLSRPHIQAQLTAGGVLMHIGLSLWMLLMTQLYFHTLAEKIAGLVIGVLSWYALPKDEAPSRPPASANKAR</sequence>
<dbReference type="Pfam" id="PF10261">
    <property type="entry name" value="FIT"/>
    <property type="match status" value="1"/>
</dbReference>
<dbReference type="GO" id="GO:0005789">
    <property type="term" value="C:endoplasmic reticulum membrane"/>
    <property type="evidence" value="ECO:0007669"/>
    <property type="project" value="UniProtKB-SubCell"/>
</dbReference>
<evidence type="ECO:0000256" key="2">
    <source>
        <dbReference type="ARBA" id="ARBA00022692"/>
    </source>
</evidence>
<feature type="region of interest" description="Disordered" evidence="8">
    <location>
        <begin position="275"/>
        <end position="296"/>
    </location>
</feature>
<dbReference type="EMBL" id="LWDD02000109">
    <property type="protein sequence ID" value="KAE8263858.1"/>
    <property type="molecule type" value="Genomic_DNA"/>
</dbReference>
<evidence type="ECO:0000256" key="4">
    <source>
        <dbReference type="ARBA" id="ARBA00022824"/>
    </source>
</evidence>
<dbReference type="GO" id="GO:0034389">
    <property type="term" value="P:lipid droplet organization"/>
    <property type="evidence" value="ECO:0007669"/>
    <property type="project" value="TreeGrafter"/>
</dbReference>
<evidence type="ECO:0000256" key="6">
    <source>
        <dbReference type="ARBA" id="ARBA00023098"/>
    </source>
</evidence>
<reference evidence="10" key="3">
    <citation type="submission" date="2020-10" db="EMBL/GenBank/DDBJ databases">
        <authorList>
            <person name="Sedaghatjoo S."/>
        </authorList>
    </citation>
    <scope>NUCLEOTIDE SEQUENCE</scope>
    <source>
        <strain evidence="10">AZH3</strain>
    </source>
</reference>
<evidence type="ECO:0000256" key="3">
    <source>
        <dbReference type="ARBA" id="ARBA00022801"/>
    </source>
</evidence>
<evidence type="ECO:0000313" key="13">
    <source>
        <dbReference type="Proteomes" id="UP000836402"/>
    </source>
</evidence>
<evidence type="ECO:0000256" key="7">
    <source>
        <dbReference type="ARBA" id="ARBA00023136"/>
    </source>
</evidence>
<name>A0A177VCP7_9BASI</name>
<feature type="transmembrane region" description="Helical" evidence="9">
    <location>
        <begin position="81"/>
        <end position="98"/>
    </location>
</feature>
<keyword evidence="7 9" id="KW-0472">Membrane</keyword>
<accession>A0A177VCP7</accession>
<dbReference type="PANTHER" id="PTHR23129:SF0">
    <property type="entry name" value="ACYL-COENZYME A DIPHOSPHATASE FITM2"/>
    <property type="match status" value="1"/>
</dbReference>
<proteinExistence type="predicted"/>
<feature type="transmembrane region" description="Helical" evidence="9">
    <location>
        <begin position="314"/>
        <end position="331"/>
    </location>
</feature>
<comment type="caution">
    <text evidence="11">The sequence shown here is derived from an EMBL/GenBank/DDBJ whole genome shotgun (WGS) entry which is preliminary data.</text>
</comment>
<dbReference type="AlphaFoldDB" id="A0A177VCP7"/>
<keyword evidence="6" id="KW-0443">Lipid metabolism</keyword>
<evidence type="ECO:0000256" key="8">
    <source>
        <dbReference type="SAM" id="MobiDB-lite"/>
    </source>
</evidence>
<evidence type="ECO:0000256" key="1">
    <source>
        <dbReference type="ARBA" id="ARBA00004477"/>
    </source>
</evidence>
<evidence type="ECO:0000313" key="10">
    <source>
        <dbReference type="EMBL" id="CAD6960807.1"/>
    </source>
</evidence>
<keyword evidence="4" id="KW-0256">Endoplasmic reticulum</keyword>
<dbReference type="Proteomes" id="UP000077671">
    <property type="component" value="Unassembled WGS sequence"/>
</dbReference>
<evidence type="ECO:0000256" key="9">
    <source>
        <dbReference type="SAM" id="Phobius"/>
    </source>
</evidence>
<reference evidence="11" key="1">
    <citation type="submission" date="2016-04" db="EMBL/GenBank/DDBJ databases">
        <authorList>
            <person name="Nguyen H.D."/>
            <person name="Kesanakurti P."/>
            <person name="Cullis J."/>
            <person name="Levesque C.A."/>
            <person name="Hambleton S."/>
        </authorList>
    </citation>
    <scope>NUCLEOTIDE SEQUENCE</scope>
    <source>
        <strain evidence="11">DAOMC 238032</strain>
    </source>
</reference>
<protein>
    <submittedName>
        <fullName evidence="11">Uncharacterized protein</fullName>
    </submittedName>
</protein>
<dbReference type="GO" id="GO:0010945">
    <property type="term" value="F:coenzyme A diphosphatase activity"/>
    <property type="evidence" value="ECO:0007669"/>
    <property type="project" value="InterPro"/>
</dbReference>
<dbReference type="GO" id="GO:0019915">
    <property type="term" value="P:lipid storage"/>
    <property type="evidence" value="ECO:0007669"/>
    <property type="project" value="InterPro"/>
</dbReference>
<gene>
    <name evidence="11" type="ORF">A4X03_0g1374</name>
    <name evidence="10" type="ORF">JKIAZH3_G7144</name>
</gene>
<evidence type="ECO:0000256" key="5">
    <source>
        <dbReference type="ARBA" id="ARBA00022989"/>
    </source>
</evidence>
<dbReference type="PANTHER" id="PTHR23129">
    <property type="entry name" value="ACYL-COENZYME A DIPHOSPHATASE FITM2"/>
    <property type="match status" value="1"/>
</dbReference>
<keyword evidence="5 9" id="KW-1133">Transmembrane helix</keyword>
<dbReference type="InterPro" id="IPR019388">
    <property type="entry name" value="FIT"/>
</dbReference>
<comment type="subcellular location">
    <subcellularLocation>
        <location evidence="1">Endoplasmic reticulum membrane</location>
        <topology evidence="1">Multi-pass membrane protein</topology>
    </subcellularLocation>
</comment>